<dbReference type="RefSeq" id="WP_036582800.1">
    <property type="nucleotide sequence ID" value="NZ_CP138994.1"/>
</dbReference>
<evidence type="ECO:0000313" key="9">
    <source>
        <dbReference type="Proteomes" id="UP000029647"/>
    </source>
</evidence>
<evidence type="ECO:0000313" key="7">
    <source>
        <dbReference type="Proteomes" id="UP000028980"/>
    </source>
</evidence>
<dbReference type="EMBL" id="BBNT01000001">
    <property type="protein sequence ID" value="GAL74226.1"/>
    <property type="molecule type" value="Genomic_DNA"/>
</dbReference>
<dbReference type="Proteomes" id="UP000028980">
    <property type="component" value="Unassembled WGS sequence"/>
</dbReference>
<evidence type="ECO:0000313" key="3">
    <source>
        <dbReference type="EMBL" id="GAL74226.1"/>
    </source>
</evidence>
<dbReference type="Proteomes" id="UP000239997">
    <property type="component" value="Unassembled WGS sequence"/>
</dbReference>
<dbReference type="NCBIfam" id="NF033205">
    <property type="entry name" value="IPExxxVDY"/>
    <property type="match status" value="1"/>
</dbReference>
<dbReference type="EMBL" id="BBLG01000001">
    <property type="protein sequence ID" value="GAK75057.1"/>
    <property type="molecule type" value="Genomic_DNA"/>
</dbReference>
<dbReference type="OrthoDB" id="676614at2"/>
<dbReference type="EMBL" id="PVNA01000001">
    <property type="protein sequence ID" value="PRX15062.1"/>
    <property type="molecule type" value="Genomic_DNA"/>
</dbReference>
<evidence type="ECO:0000313" key="4">
    <source>
        <dbReference type="EMBL" id="KEZ92232.1"/>
    </source>
</evidence>
<evidence type="ECO:0000313" key="5">
    <source>
        <dbReference type="EMBL" id="PRX15062.1"/>
    </source>
</evidence>
<dbReference type="EMBL" id="BBMM01000001">
    <property type="protein sequence ID" value="GAK98934.1"/>
    <property type="molecule type" value="Genomic_DNA"/>
</dbReference>
<evidence type="ECO:0000313" key="10">
    <source>
        <dbReference type="Proteomes" id="UP000239997"/>
    </source>
</evidence>
<evidence type="ECO:0000313" key="8">
    <source>
        <dbReference type="Proteomes" id="UP000029226"/>
    </source>
</evidence>
<gene>
    <name evidence="4" type="ORF">IL45_08750</name>
    <name evidence="3" type="ORF">JCM19275_3073</name>
    <name evidence="1" type="ORF">JCM19296_635</name>
    <name evidence="2" type="ORF">JCM19314_2965</name>
    <name evidence="5" type="ORF">LY02_00274</name>
</gene>
<proteinExistence type="predicted"/>
<keyword evidence="10" id="KW-1185">Reference proteome</keyword>
<dbReference type="Proteomes" id="UP000029226">
    <property type="component" value="Unassembled WGS sequence"/>
</dbReference>
<accession>A0A081D811</accession>
<dbReference type="AlphaFoldDB" id="A0A081D811"/>
<reference evidence="4 6" key="2">
    <citation type="submission" date="2014-07" db="EMBL/GenBank/DDBJ databases">
        <title>Draft genome sequence of Nonlabens ulvanivorans, an ulvan degrading bacterium.</title>
        <authorList>
            <person name="Kopel M."/>
            <person name="Helbert W."/>
            <person name="Henrissat B."/>
            <person name="Doniger T."/>
            <person name="Banin E."/>
        </authorList>
    </citation>
    <scope>NUCLEOTIDE SEQUENCE [LARGE SCALE GENOMIC DNA]</scope>
    <source>
        <strain evidence="4 6">PLR</strain>
    </source>
</reference>
<dbReference type="Proteomes" id="UP000028531">
    <property type="component" value="Unassembled WGS sequence"/>
</dbReference>
<dbReference type="EMBL" id="JPJI01000032">
    <property type="protein sequence ID" value="KEZ92232.1"/>
    <property type="molecule type" value="Genomic_DNA"/>
</dbReference>
<reference evidence="5 10" key="3">
    <citation type="submission" date="2018-03" db="EMBL/GenBank/DDBJ databases">
        <title>Genomic Encyclopedia of Archaeal and Bacterial Type Strains, Phase II (KMG-II): from individual species to whole genera.</title>
        <authorList>
            <person name="Goeker M."/>
        </authorList>
    </citation>
    <scope>NUCLEOTIDE SEQUENCE [LARGE SCALE GENOMIC DNA]</scope>
    <source>
        <strain evidence="5 10">DSM 22727</strain>
    </source>
</reference>
<sequence>MATYKLDGWDCDDEPYTLVGIHSTIEPYRMAYMVNKYLGLSFKRTDVDQDVTMPNFTVRYPVYKYDDVINYNTYYLTPNKFWANLNTVTSSGGLFESQEQTEVKTVLIKEYARVDFIIKVEKDPEFFPLKKLINDLTKIPHVISAYQLDEHVIKQKDYLIFE</sequence>
<dbReference type="Proteomes" id="UP000029647">
    <property type="component" value="Unassembled WGS sequence"/>
</dbReference>
<evidence type="ECO:0000313" key="6">
    <source>
        <dbReference type="Proteomes" id="UP000028531"/>
    </source>
</evidence>
<organism evidence="1 7">
    <name type="scientific">Nonlabens ulvanivorans</name>
    <name type="common">Persicivirga ulvanivorans</name>
    <dbReference type="NCBI Taxonomy" id="906888"/>
    <lineage>
        <taxon>Bacteria</taxon>
        <taxon>Pseudomonadati</taxon>
        <taxon>Bacteroidota</taxon>
        <taxon>Flavobacteriia</taxon>
        <taxon>Flavobacteriales</taxon>
        <taxon>Flavobacteriaceae</taxon>
        <taxon>Nonlabens</taxon>
    </lineage>
</organism>
<evidence type="ECO:0000313" key="1">
    <source>
        <dbReference type="EMBL" id="GAK75057.1"/>
    </source>
</evidence>
<evidence type="ECO:0000313" key="2">
    <source>
        <dbReference type="EMBL" id="GAK98934.1"/>
    </source>
</evidence>
<evidence type="ECO:0008006" key="11">
    <source>
        <dbReference type="Google" id="ProtNLM"/>
    </source>
</evidence>
<reference evidence="7 8" key="1">
    <citation type="journal article" date="2014" name="Genome Announc.">
        <title>Draft Genome Sequences of Marine Flavobacterium Nonlabens Strains NR17, NR24, NR27, NR32, NR33, and Ara13.</title>
        <authorList>
            <person name="Nakanishi M."/>
            <person name="Meirelles P."/>
            <person name="Suzuki R."/>
            <person name="Takatani N."/>
            <person name="Mino S."/>
            <person name="Suda W."/>
            <person name="Oshima K."/>
            <person name="Hattori M."/>
            <person name="Ohkuma M."/>
            <person name="Hosokawa M."/>
            <person name="Miyashita K."/>
            <person name="Thompson F.L."/>
            <person name="Niwa A."/>
            <person name="Sawabe T."/>
            <person name="Sawabe T."/>
        </authorList>
    </citation>
    <scope>NUCLEOTIDE SEQUENCE [LARGE SCALE GENOMIC DNA]</scope>
    <source>
        <strain evidence="3">JCM 19275</strain>
        <strain evidence="1">JCM 19296</strain>
        <strain evidence="2">JCM 19314</strain>
        <strain evidence="9">JCM19275</strain>
        <strain evidence="7">JCM19296</strain>
        <strain evidence="8">JCM19314</strain>
    </source>
</reference>
<comment type="caution">
    <text evidence="1">The sequence shown here is derived from an EMBL/GenBank/DDBJ whole genome shotgun (WGS) entry which is preliminary data.</text>
</comment>
<protein>
    <recommendedName>
        <fullName evidence="11">IPExxxVDY family protein</fullName>
    </recommendedName>
</protein>
<name>A0A081D811_NONUL</name>
<dbReference type="InterPro" id="IPR047690">
    <property type="entry name" value="IPExxxVDY_fam"/>
</dbReference>